<proteinExistence type="evidence at transcript level"/>
<protein>
    <submittedName>
        <fullName evidence="1">Uncharacterized protein</fullName>
    </submittedName>
</protein>
<dbReference type="CDD" id="cd00303">
    <property type="entry name" value="retropepsin_like"/>
    <property type="match status" value="1"/>
</dbReference>
<name>C0HJ29_MAIZE</name>
<dbReference type="EMBL" id="BT062335">
    <property type="protein sequence ID" value="ACN27032.1"/>
    <property type="molecule type" value="mRNA"/>
</dbReference>
<dbReference type="AlphaFoldDB" id="C0HJ29"/>
<dbReference type="InterPro" id="IPR021109">
    <property type="entry name" value="Peptidase_aspartic_dom_sf"/>
</dbReference>
<organism evidence="1">
    <name type="scientific">Zea mays</name>
    <name type="common">Maize</name>
    <dbReference type="NCBI Taxonomy" id="4577"/>
    <lineage>
        <taxon>Eukaryota</taxon>
        <taxon>Viridiplantae</taxon>
        <taxon>Streptophyta</taxon>
        <taxon>Embryophyta</taxon>
        <taxon>Tracheophyta</taxon>
        <taxon>Spermatophyta</taxon>
        <taxon>Magnoliopsida</taxon>
        <taxon>Liliopsida</taxon>
        <taxon>Poales</taxon>
        <taxon>Poaceae</taxon>
        <taxon>PACMAD clade</taxon>
        <taxon>Panicoideae</taxon>
        <taxon>Andropogonodae</taxon>
        <taxon>Andropogoneae</taxon>
        <taxon>Tripsacinae</taxon>
        <taxon>Zea</taxon>
    </lineage>
</organism>
<accession>C0HJ29</accession>
<dbReference type="Gene3D" id="2.40.70.10">
    <property type="entry name" value="Acid Proteases"/>
    <property type="match status" value="1"/>
</dbReference>
<reference evidence="1" key="1">
    <citation type="journal article" date="2009" name="PLoS Genet.">
        <title>Sequencing, mapping, and analysis of 27,455 maize full-length cDNAs.</title>
        <authorList>
            <person name="Soderlund C."/>
            <person name="Descour A."/>
            <person name="Kudrna D."/>
            <person name="Bomhoff M."/>
            <person name="Boyd L."/>
            <person name="Currie J."/>
            <person name="Angelova A."/>
            <person name="Collura K."/>
            <person name="Wissotski M."/>
            <person name="Ashley E."/>
            <person name="Morrow D."/>
            <person name="Fernandes J."/>
            <person name="Walbot V."/>
            <person name="Yu Y."/>
        </authorList>
    </citation>
    <scope>NUCLEOTIDE SEQUENCE</scope>
    <source>
        <strain evidence="1">B73</strain>
    </source>
</reference>
<sequence length="117" mass="12829">MFVSVAAVSRMPGPRTFCLGGIIHHQAVRIMVDSDSSHSFLKTKLATQLQGIVPLSVPIVVQVANGARLQCSAHCPATAWSVQEFTFSTDFKILDVFSYDAILGIDWLSQFSPMHIH</sequence>
<dbReference type="Pfam" id="PF08284">
    <property type="entry name" value="RVP_2"/>
    <property type="match status" value="1"/>
</dbReference>
<dbReference type="SUPFAM" id="SSF50630">
    <property type="entry name" value="Acid proteases"/>
    <property type="match status" value="1"/>
</dbReference>
<evidence type="ECO:0000313" key="1">
    <source>
        <dbReference type="EMBL" id="ACN27032.1"/>
    </source>
</evidence>